<dbReference type="PANTHER" id="PTHR32089:SF112">
    <property type="entry name" value="LYSOZYME-LIKE PROTEIN-RELATED"/>
    <property type="match status" value="1"/>
</dbReference>
<dbReference type="Gene3D" id="1.10.287.950">
    <property type="entry name" value="Methyl-accepting chemotaxis protein"/>
    <property type="match status" value="1"/>
</dbReference>
<dbReference type="SMART" id="SM00283">
    <property type="entry name" value="MA"/>
    <property type="match status" value="1"/>
</dbReference>
<gene>
    <name evidence="4" type="ORF">EHS13_32215</name>
</gene>
<name>A0A6B8RTT2_9BACL</name>
<dbReference type="InterPro" id="IPR004089">
    <property type="entry name" value="MCPsignal_dom"/>
</dbReference>
<dbReference type="Proteomes" id="UP000426246">
    <property type="component" value="Chromosome"/>
</dbReference>
<keyword evidence="5" id="KW-1185">Reference proteome</keyword>
<dbReference type="OrthoDB" id="9807021at2"/>
<evidence type="ECO:0000313" key="4">
    <source>
        <dbReference type="EMBL" id="QGQ99214.1"/>
    </source>
</evidence>
<dbReference type="GO" id="GO:0016020">
    <property type="term" value="C:membrane"/>
    <property type="evidence" value="ECO:0007669"/>
    <property type="project" value="InterPro"/>
</dbReference>
<keyword evidence="1 2" id="KW-0807">Transducer</keyword>
<dbReference type="EMBL" id="CP034235">
    <property type="protein sequence ID" value="QGQ99214.1"/>
    <property type="molecule type" value="Genomic_DNA"/>
</dbReference>
<accession>A0A6B8RTT2</accession>
<dbReference type="GO" id="GO:0007165">
    <property type="term" value="P:signal transduction"/>
    <property type="evidence" value="ECO:0007669"/>
    <property type="project" value="UniProtKB-KW"/>
</dbReference>
<evidence type="ECO:0000256" key="2">
    <source>
        <dbReference type="PROSITE-ProRule" id="PRU00284"/>
    </source>
</evidence>
<evidence type="ECO:0000256" key="1">
    <source>
        <dbReference type="ARBA" id="ARBA00023224"/>
    </source>
</evidence>
<evidence type="ECO:0000259" key="3">
    <source>
        <dbReference type="PROSITE" id="PS50111"/>
    </source>
</evidence>
<organism evidence="4 5">
    <name type="scientific">Paenibacillus psychroresistens</name>
    <dbReference type="NCBI Taxonomy" id="1778678"/>
    <lineage>
        <taxon>Bacteria</taxon>
        <taxon>Bacillati</taxon>
        <taxon>Bacillota</taxon>
        <taxon>Bacilli</taxon>
        <taxon>Bacillales</taxon>
        <taxon>Paenibacillaceae</taxon>
        <taxon>Paenibacillus</taxon>
    </lineage>
</organism>
<dbReference type="Pfam" id="PF00015">
    <property type="entry name" value="MCPsignal"/>
    <property type="match status" value="1"/>
</dbReference>
<feature type="domain" description="Methyl-accepting transducer" evidence="3">
    <location>
        <begin position="112"/>
        <end position="280"/>
    </location>
</feature>
<evidence type="ECO:0000313" key="5">
    <source>
        <dbReference type="Proteomes" id="UP000426246"/>
    </source>
</evidence>
<dbReference type="AlphaFoldDB" id="A0A6B8RTT2"/>
<dbReference type="PROSITE" id="PS50111">
    <property type="entry name" value="CHEMOTAXIS_TRANSDUC_2"/>
    <property type="match status" value="1"/>
</dbReference>
<protein>
    <submittedName>
        <fullName evidence="4">Chemotaxis protein</fullName>
    </submittedName>
</protein>
<dbReference type="KEGG" id="ppsc:EHS13_32215"/>
<dbReference type="SUPFAM" id="SSF58104">
    <property type="entry name" value="Methyl-accepting chemotaxis protein (MCP) signaling domain"/>
    <property type="match status" value="1"/>
</dbReference>
<proteinExistence type="predicted"/>
<sequence length="280" mass="29986">MKTQEAASLLESLIKAMPFYQKTYTEDTCIIIADTEKVIGYFPGKDIDVKIPVGAPIEKFIGTVSYNALVTGTLIQEERGSEVVGFPYISTANPIILDGQVIGVISSIVLNSKMDLLRSSSEGLSASVEEMTATTQAISAAFNNVIHQMDSLSESSQVVNNDIQSIQKIISFVQEISKNSNVLGLNAAIEGARAGEHGKGFMVVATEIRKMANNSKEAAMTIGQQLIDMEAAVTKMNQMVIAIKNEMNQQGGTLQDLNSAFEHIAATADDLASSCALKVT</sequence>
<dbReference type="PANTHER" id="PTHR32089">
    <property type="entry name" value="METHYL-ACCEPTING CHEMOTAXIS PROTEIN MCPB"/>
    <property type="match status" value="1"/>
</dbReference>
<reference evidence="5" key="1">
    <citation type="submission" date="2018-11" db="EMBL/GenBank/DDBJ databases">
        <title>Complete genome sequence of Paenibacillus sp. ML311-T8.</title>
        <authorList>
            <person name="Nam Y.-D."/>
            <person name="Kang J."/>
            <person name="Chung W.-H."/>
            <person name="Park Y.S."/>
        </authorList>
    </citation>
    <scope>NUCLEOTIDE SEQUENCE [LARGE SCALE GENOMIC DNA]</scope>
    <source>
        <strain evidence="5">ML311-T8</strain>
    </source>
</reference>